<dbReference type="GO" id="GO:0004795">
    <property type="term" value="F:threonine synthase activity"/>
    <property type="evidence" value="ECO:0007669"/>
    <property type="project" value="UniProtKB-EC"/>
</dbReference>
<dbReference type="UniPathway" id="UPA00050">
    <property type="reaction ID" value="UER00065"/>
</dbReference>
<evidence type="ECO:0000256" key="4">
    <source>
        <dbReference type="ARBA" id="ARBA00013028"/>
    </source>
</evidence>
<dbReference type="FunFam" id="3.90.1380.10:FF:000003">
    <property type="entry name" value="THR4p Threonine synthase"/>
    <property type="match status" value="1"/>
</dbReference>
<accession>A0A067PQ16</accession>
<evidence type="ECO:0000313" key="13">
    <source>
        <dbReference type="EMBL" id="KDQ56879.1"/>
    </source>
</evidence>
<keyword evidence="5" id="KW-0028">Amino-acid biosynthesis</keyword>
<dbReference type="Proteomes" id="UP000027265">
    <property type="component" value="Unassembled WGS sequence"/>
</dbReference>
<dbReference type="Pfam" id="PF14821">
    <property type="entry name" value="Thr_synth_N"/>
    <property type="match status" value="1"/>
</dbReference>
<dbReference type="HOGENOM" id="CLU_015170_1_0_1"/>
<evidence type="ECO:0000256" key="3">
    <source>
        <dbReference type="ARBA" id="ARBA00005517"/>
    </source>
</evidence>
<dbReference type="FunFam" id="3.40.50.1100:FF:000024">
    <property type="entry name" value="Probable threonine synthase"/>
    <property type="match status" value="1"/>
</dbReference>
<evidence type="ECO:0000256" key="8">
    <source>
        <dbReference type="ARBA" id="ARBA00023239"/>
    </source>
</evidence>
<feature type="domain" description="Tryptophan synthase beta chain-like PALP" evidence="11">
    <location>
        <begin position="100"/>
        <end position="327"/>
    </location>
</feature>
<dbReference type="GO" id="GO:0009088">
    <property type="term" value="P:threonine biosynthetic process"/>
    <property type="evidence" value="ECO:0007669"/>
    <property type="project" value="UniProtKB-UniPathway"/>
</dbReference>
<organism evidence="13 14">
    <name type="scientific">Jaapia argillacea MUCL 33604</name>
    <dbReference type="NCBI Taxonomy" id="933084"/>
    <lineage>
        <taxon>Eukaryota</taxon>
        <taxon>Fungi</taxon>
        <taxon>Dikarya</taxon>
        <taxon>Basidiomycota</taxon>
        <taxon>Agaricomycotina</taxon>
        <taxon>Agaricomycetes</taxon>
        <taxon>Agaricomycetidae</taxon>
        <taxon>Jaapiales</taxon>
        <taxon>Jaapiaceae</taxon>
        <taxon>Jaapia</taxon>
    </lineage>
</organism>
<comment type="similarity">
    <text evidence="3">Belongs to the threonine synthase family.</text>
</comment>
<dbReference type="InterPro" id="IPR004450">
    <property type="entry name" value="Thr_synthase-like"/>
</dbReference>
<dbReference type="Gene3D" id="3.90.1380.10">
    <property type="entry name" value="Threonine synthase, N-terminal domain"/>
    <property type="match status" value="1"/>
</dbReference>
<comment type="pathway">
    <text evidence="2">Amino-acid biosynthesis; L-threonine biosynthesis; L-threonine from L-aspartate: step 5/5.</text>
</comment>
<dbReference type="STRING" id="933084.A0A067PQ16"/>
<dbReference type="Pfam" id="PF00291">
    <property type="entry name" value="PALP"/>
    <property type="match status" value="1"/>
</dbReference>
<keyword evidence="14" id="KW-1185">Reference proteome</keyword>
<evidence type="ECO:0000256" key="5">
    <source>
        <dbReference type="ARBA" id="ARBA00022605"/>
    </source>
</evidence>
<dbReference type="EC" id="4.2.3.1" evidence="4"/>
<dbReference type="PROSITE" id="PS00165">
    <property type="entry name" value="DEHYDRATASE_SER_THR"/>
    <property type="match status" value="1"/>
</dbReference>
<dbReference type="InterPro" id="IPR029144">
    <property type="entry name" value="Thr_synth_N"/>
</dbReference>
<dbReference type="NCBIfam" id="TIGR00260">
    <property type="entry name" value="thrC"/>
    <property type="match status" value="1"/>
</dbReference>
<proteinExistence type="inferred from homology"/>
<evidence type="ECO:0000259" key="11">
    <source>
        <dbReference type="Pfam" id="PF00291"/>
    </source>
</evidence>
<comment type="cofactor">
    <cofactor evidence="1 9">
        <name>pyridoxal 5'-phosphate</name>
        <dbReference type="ChEBI" id="CHEBI:597326"/>
    </cofactor>
</comment>
<dbReference type="AlphaFoldDB" id="A0A067PQ16"/>
<evidence type="ECO:0000259" key="12">
    <source>
        <dbReference type="Pfam" id="PF14821"/>
    </source>
</evidence>
<evidence type="ECO:0000256" key="9">
    <source>
        <dbReference type="PIRSR" id="PIRSR604450-51"/>
    </source>
</evidence>
<dbReference type="PANTHER" id="PTHR42690">
    <property type="entry name" value="THREONINE SYNTHASE FAMILY MEMBER"/>
    <property type="match status" value="1"/>
</dbReference>
<dbReference type="FunCoup" id="A0A067PQ16">
    <property type="interactions" value="130"/>
</dbReference>
<keyword evidence="7 9" id="KW-0663">Pyridoxal phosphate</keyword>
<dbReference type="Pfam" id="PF24857">
    <property type="entry name" value="THR4_C"/>
    <property type="match status" value="1"/>
</dbReference>
<dbReference type="InterPro" id="IPR000634">
    <property type="entry name" value="Ser/Thr_deHydtase_PyrdxlP-BS"/>
</dbReference>
<dbReference type="InterPro" id="IPR037158">
    <property type="entry name" value="Thr_synth_N_sf"/>
</dbReference>
<dbReference type="CDD" id="cd01560">
    <property type="entry name" value="Thr-synth_2"/>
    <property type="match status" value="1"/>
</dbReference>
<evidence type="ECO:0000256" key="7">
    <source>
        <dbReference type="ARBA" id="ARBA00022898"/>
    </source>
</evidence>
<dbReference type="OrthoDB" id="5203861at2759"/>
<evidence type="ECO:0000313" key="14">
    <source>
        <dbReference type="Proteomes" id="UP000027265"/>
    </source>
</evidence>
<sequence length="540" mass="59533">MKYFSTRGGSQELSFEETVLTGLAPNGGLYIPTSIPTLPQDWQTEWASYSFVDFSVAILSLYISPNEITQEELRVLVEKSYASFRHPDVTPVKKLSDKAFVLELFHGPTFAFKDVALQLLGNLFEFFLLRRNARKAPGERQEKLTVVGATSGDTGSAAIYGLRNKANISIFILHPKGRVSPIQEAQMTTVTDANVHNLAVKATFDDCQDIVKALFSDQAFNTTHRLGAVNSINWARILAQTVYYFLAYFHVRSQLPSSQVELQYVVPTGNFGDVLAGFYAKKMGLPMGKLVVATNENDILARFWKSGKYEKVESSLDGVDGTGPTEPVDGASDGKQATGAGVKETYSPAMDILVSSNFERLLWYLAYESVDVGKGDENVRRKEACEILDGWMSKVKSDGRVEVPVKVLEEARKDFLAERISDEQTLETIKLYHDGTPSYIADPHTAVGLAAARLIAPQNPSTTTQIILSTAHPAKFSEAVTRALPDLDFDVEVLPEEFKGLLKKERRVVDVERPEVNLVKAVIERFAQVEEGGEEGGASG</sequence>
<reference evidence="14" key="1">
    <citation type="journal article" date="2014" name="Proc. Natl. Acad. Sci. U.S.A.">
        <title>Extensive sampling of basidiomycete genomes demonstrates inadequacy of the white-rot/brown-rot paradigm for wood decay fungi.</title>
        <authorList>
            <person name="Riley R."/>
            <person name="Salamov A.A."/>
            <person name="Brown D.W."/>
            <person name="Nagy L.G."/>
            <person name="Floudas D."/>
            <person name="Held B.W."/>
            <person name="Levasseur A."/>
            <person name="Lombard V."/>
            <person name="Morin E."/>
            <person name="Otillar R."/>
            <person name="Lindquist E.A."/>
            <person name="Sun H."/>
            <person name="LaButti K.M."/>
            <person name="Schmutz J."/>
            <person name="Jabbour D."/>
            <person name="Luo H."/>
            <person name="Baker S.E."/>
            <person name="Pisabarro A.G."/>
            <person name="Walton J.D."/>
            <person name="Blanchette R.A."/>
            <person name="Henrissat B."/>
            <person name="Martin F."/>
            <person name="Cullen D."/>
            <person name="Hibbett D.S."/>
            <person name="Grigoriev I.V."/>
        </authorList>
    </citation>
    <scope>NUCLEOTIDE SEQUENCE [LARGE SCALE GENOMIC DNA]</scope>
    <source>
        <strain evidence="14">MUCL 33604</strain>
    </source>
</reference>
<dbReference type="InterPro" id="IPR051166">
    <property type="entry name" value="Threonine_Synthase"/>
</dbReference>
<evidence type="ECO:0000256" key="1">
    <source>
        <dbReference type="ARBA" id="ARBA00001933"/>
    </source>
</evidence>
<dbReference type="GO" id="GO:0030170">
    <property type="term" value="F:pyridoxal phosphate binding"/>
    <property type="evidence" value="ECO:0007669"/>
    <property type="project" value="InterPro"/>
</dbReference>
<feature type="region of interest" description="Disordered" evidence="10">
    <location>
        <begin position="314"/>
        <end position="340"/>
    </location>
</feature>
<dbReference type="PANTHER" id="PTHR42690:SF1">
    <property type="entry name" value="THREONINE SYNTHASE-LIKE 2"/>
    <property type="match status" value="1"/>
</dbReference>
<gene>
    <name evidence="13" type="ORF">JAAARDRAFT_179574</name>
</gene>
<keyword evidence="6" id="KW-0791">Threonine biosynthesis</keyword>
<dbReference type="Gene3D" id="3.40.50.1100">
    <property type="match status" value="2"/>
</dbReference>
<evidence type="ECO:0000256" key="10">
    <source>
        <dbReference type="SAM" id="MobiDB-lite"/>
    </source>
</evidence>
<dbReference type="InterPro" id="IPR001926">
    <property type="entry name" value="TrpB-like_PALP"/>
</dbReference>
<keyword evidence="8" id="KW-0456">Lyase</keyword>
<dbReference type="InterPro" id="IPR036052">
    <property type="entry name" value="TrpB-like_PALP_sf"/>
</dbReference>
<evidence type="ECO:0000256" key="6">
    <source>
        <dbReference type="ARBA" id="ARBA00022697"/>
    </source>
</evidence>
<evidence type="ECO:0000256" key="2">
    <source>
        <dbReference type="ARBA" id="ARBA00004979"/>
    </source>
</evidence>
<feature type="domain" description="Threonine synthase N-terminal" evidence="12">
    <location>
        <begin position="2"/>
        <end position="81"/>
    </location>
</feature>
<protein>
    <recommendedName>
        <fullName evidence="4">threonine synthase</fullName>
        <ecNumber evidence="4">4.2.3.1</ecNumber>
    </recommendedName>
</protein>
<dbReference type="SUPFAM" id="SSF53686">
    <property type="entry name" value="Tryptophan synthase beta subunit-like PLP-dependent enzymes"/>
    <property type="match status" value="1"/>
</dbReference>
<feature type="modified residue" description="N6-(pyridoxal phosphate)lysine" evidence="9">
    <location>
        <position position="113"/>
    </location>
</feature>
<dbReference type="InParanoid" id="A0A067PQ16"/>
<dbReference type="EMBL" id="KL197721">
    <property type="protein sequence ID" value="KDQ56879.1"/>
    <property type="molecule type" value="Genomic_DNA"/>
</dbReference>
<name>A0A067PQ16_9AGAM</name>